<evidence type="ECO:0000256" key="1">
    <source>
        <dbReference type="SAM" id="MobiDB-lite"/>
    </source>
</evidence>
<feature type="region of interest" description="Disordered" evidence="1">
    <location>
        <begin position="499"/>
        <end position="524"/>
    </location>
</feature>
<gene>
    <name evidence="2" type="ORF">SAMN05421753_10533</name>
</gene>
<dbReference type="Proteomes" id="UP000199518">
    <property type="component" value="Unassembled WGS sequence"/>
</dbReference>
<dbReference type="RefSeq" id="WP_175517242.1">
    <property type="nucleotide sequence ID" value="NZ_FOQD01000005.1"/>
</dbReference>
<dbReference type="InterPro" id="IPR011487">
    <property type="entry name" value="DUF1598"/>
</dbReference>
<feature type="compositionally biased region" description="Polar residues" evidence="1">
    <location>
        <begin position="31"/>
        <end position="42"/>
    </location>
</feature>
<evidence type="ECO:0000313" key="2">
    <source>
        <dbReference type="EMBL" id="SFI04947.1"/>
    </source>
</evidence>
<accession>A0A1I3F166</accession>
<protein>
    <recommendedName>
        <fullName evidence="4">DUF1598 domain-containing protein</fullName>
    </recommendedName>
</protein>
<dbReference type="EMBL" id="FOQD01000005">
    <property type="protein sequence ID" value="SFI04947.1"/>
    <property type="molecule type" value="Genomic_DNA"/>
</dbReference>
<evidence type="ECO:0008006" key="4">
    <source>
        <dbReference type="Google" id="ProtNLM"/>
    </source>
</evidence>
<sequence>MLKGASFGPVRNFIVICLWPAIVFSAEPSAPATQRSKATSPESRIRAAAPAEGTPGANGGANFGPLMELIQTVTEGPWFDIDAEGGTMTPFASGVMVDAKGVLAKVQNVDKTSHLQEMGLASRPAEGNQSEDLISCVPLRLVSLKRLEQQVAKNLAQEEPVSADCRYLAGLQRVEYLFVYPEQGDIVIGGPAEGWRYDQYGKAVGIKSGRAVLELDTLVTLLRTFNKGGRGIYGCSIDPDQVNLQKLRDYVAASQTGKPLSPAGVKNWANHIGDTLGMQKISVFGIPASSHVARTIVEADYKMKLIGIGRLKVDPSVPDYFTLLAKQQGPTQGGIEALRWWLTLNYDSVLHSADLNSFQIQGSAVKCQSENQLLKDNGERVETGHAEPINELFAANFTQHYEALAAKDPVFAELQGVFDLSLIAALIYGNHLDEKVHWDRGVFAAKGAYQLTNYPKPKQTESVVAYRVFHGQDVVLQVAGGVKGDVVAVLSNPEIAQESPRLQGASERAQPPLGETNSWWWDSK</sequence>
<dbReference type="Pfam" id="PF07643">
    <property type="entry name" value="DUF1598"/>
    <property type="match status" value="1"/>
</dbReference>
<reference evidence="3" key="1">
    <citation type="submission" date="2016-10" db="EMBL/GenBank/DDBJ databases">
        <authorList>
            <person name="Varghese N."/>
            <person name="Submissions S."/>
        </authorList>
    </citation>
    <scope>NUCLEOTIDE SEQUENCE [LARGE SCALE GENOMIC DNA]</scope>
    <source>
        <strain evidence="3">DSM 26348</strain>
    </source>
</reference>
<name>A0A1I3F166_9PLAN</name>
<feature type="region of interest" description="Disordered" evidence="1">
    <location>
        <begin position="30"/>
        <end position="61"/>
    </location>
</feature>
<feature type="compositionally biased region" description="Polar residues" evidence="1">
    <location>
        <begin position="515"/>
        <end position="524"/>
    </location>
</feature>
<evidence type="ECO:0000313" key="3">
    <source>
        <dbReference type="Proteomes" id="UP000199518"/>
    </source>
</evidence>
<dbReference type="AlphaFoldDB" id="A0A1I3F166"/>
<keyword evidence="3" id="KW-1185">Reference proteome</keyword>
<organism evidence="2 3">
    <name type="scientific">Planctomicrobium piriforme</name>
    <dbReference type="NCBI Taxonomy" id="1576369"/>
    <lineage>
        <taxon>Bacteria</taxon>
        <taxon>Pseudomonadati</taxon>
        <taxon>Planctomycetota</taxon>
        <taxon>Planctomycetia</taxon>
        <taxon>Planctomycetales</taxon>
        <taxon>Planctomycetaceae</taxon>
        <taxon>Planctomicrobium</taxon>
    </lineage>
</organism>
<proteinExistence type="predicted"/>